<dbReference type="RefSeq" id="XP_012916428.1">
    <property type="nucleotide sequence ID" value="XM_013060974.2"/>
</dbReference>
<sequence length="260" mass="28178">MEVVRPARASLLGILLLLVKLLVLLVQNRVHLYNLLLLKILVFNHWLSGLAQEAWGSRGRQAFPAPGLDASPLCLALRAGLGLLGVPLWLGLRAPRLAWAGIRRCARALGLAPKRLGLSAATCADLLLSCLHGLMLAGLLLSLLTWRLCRRARRCSLRGLLSKALLDTCVVPELRALLKRLYWWVETTTALAWHLAYLVTWTTCLASHLLQAAFEHTARLAQAQEAEPPQGSGPSSASPLPEPLGPKAGPALPEHGTPTE</sequence>
<evidence type="ECO:0000313" key="3">
    <source>
        <dbReference type="Proteomes" id="UP000000715"/>
    </source>
</evidence>
<dbReference type="KEGG" id="mpuf:101685232"/>
<name>A0A8U0MYW5_MUSPF</name>
<organism evidence="3 4">
    <name type="scientific">Mustela putorius furo</name>
    <name type="common">European domestic ferret</name>
    <name type="synonym">Mustela furo</name>
    <dbReference type="NCBI Taxonomy" id="9669"/>
    <lineage>
        <taxon>Eukaryota</taxon>
        <taxon>Metazoa</taxon>
        <taxon>Chordata</taxon>
        <taxon>Craniata</taxon>
        <taxon>Vertebrata</taxon>
        <taxon>Euteleostomi</taxon>
        <taxon>Mammalia</taxon>
        <taxon>Eutheria</taxon>
        <taxon>Laurasiatheria</taxon>
        <taxon>Carnivora</taxon>
        <taxon>Caniformia</taxon>
        <taxon>Musteloidea</taxon>
        <taxon>Mustelidae</taxon>
        <taxon>Mustelinae</taxon>
        <taxon>Mustela</taxon>
    </lineage>
</organism>
<reference evidence="4 5" key="1">
    <citation type="submission" date="2025-04" db="UniProtKB">
        <authorList>
            <consortium name="RefSeq"/>
        </authorList>
    </citation>
    <scope>IDENTIFICATION</scope>
    <source>
        <tissue evidence="4 5">Brain</tissue>
    </source>
</reference>
<dbReference type="GeneID" id="101685232"/>
<evidence type="ECO:0000313" key="4">
    <source>
        <dbReference type="RefSeq" id="XP_004761731.1"/>
    </source>
</evidence>
<dbReference type="PANTHER" id="PTHR37369">
    <property type="entry name" value="TRANSMEMBRANE PROTEIN 270"/>
    <property type="match status" value="1"/>
</dbReference>
<keyword evidence="2 4" id="KW-0812">Transmembrane</keyword>
<keyword evidence="3" id="KW-1185">Reference proteome</keyword>
<dbReference type="PANTHER" id="PTHR37369:SF1">
    <property type="entry name" value="TRANSMEMBRANE PROTEIN 270"/>
    <property type="match status" value="1"/>
</dbReference>
<feature type="transmembrane region" description="Helical" evidence="2">
    <location>
        <begin position="7"/>
        <end position="26"/>
    </location>
</feature>
<evidence type="ECO:0000256" key="1">
    <source>
        <dbReference type="SAM" id="MobiDB-lite"/>
    </source>
</evidence>
<gene>
    <name evidence="4 5" type="primary">TMEM270</name>
</gene>
<evidence type="ECO:0000313" key="5">
    <source>
        <dbReference type="RefSeq" id="XP_012916428.1"/>
    </source>
</evidence>
<keyword evidence="2" id="KW-1133">Transmembrane helix</keyword>
<accession>A0A8U0MYW5</accession>
<feature type="compositionally biased region" description="Low complexity" evidence="1">
    <location>
        <begin position="225"/>
        <end position="239"/>
    </location>
</feature>
<dbReference type="Proteomes" id="UP000000715">
    <property type="component" value="Unplaced"/>
</dbReference>
<dbReference type="CTD" id="135886"/>
<feature type="region of interest" description="Disordered" evidence="1">
    <location>
        <begin position="221"/>
        <end position="260"/>
    </location>
</feature>
<protein>
    <submittedName>
        <fullName evidence="4 5">Transmembrane protein 270</fullName>
    </submittedName>
</protein>
<feature type="transmembrane region" description="Helical" evidence="2">
    <location>
        <begin position="126"/>
        <end position="149"/>
    </location>
</feature>
<dbReference type="Pfam" id="PF15164">
    <property type="entry name" value="WBS28"/>
    <property type="match status" value="1"/>
</dbReference>
<dbReference type="OrthoDB" id="9837709at2759"/>
<proteinExistence type="predicted"/>
<keyword evidence="2" id="KW-0472">Membrane</keyword>
<evidence type="ECO:0000256" key="2">
    <source>
        <dbReference type="SAM" id="Phobius"/>
    </source>
</evidence>
<dbReference type="AlphaFoldDB" id="A0A8U0MYW5"/>
<dbReference type="InterPro" id="IPR029166">
    <property type="entry name" value="WBS28"/>
</dbReference>
<dbReference type="RefSeq" id="XP_004761731.1">
    <property type="nucleotide sequence ID" value="XM_004761674.3"/>
</dbReference>